<dbReference type="Proteomes" id="UP000542776">
    <property type="component" value="Unassembled WGS sequence"/>
</dbReference>
<dbReference type="AlphaFoldDB" id="A0A7W6H5T9"/>
<proteinExistence type="predicted"/>
<evidence type="ECO:0000256" key="1">
    <source>
        <dbReference type="SAM" id="MobiDB-lite"/>
    </source>
</evidence>
<evidence type="ECO:0000313" key="3">
    <source>
        <dbReference type="Proteomes" id="UP000542776"/>
    </source>
</evidence>
<dbReference type="EMBL" id="JACIEK010000008">
    <property type="protein sequence ID" value="MBB3999086.1"/>
    <property type="molecule type" value="Genomic_DNA"/>
</dbReference>
<evidence type="ECO:0000313" key="2">
    <source>
        <dbReference type="EMBL" id="MBB3999086.1"/>
    </source>
</evidence>
<accession>A0A7W6H5T9</accession>
<sequence>MLEEFLDPPHERVLVAGSKRRRRPVTTASSGLQRPKSHPHSMKRVFQTSDPLNPARSSDAAQRGAAAVDGCPEHFPLSTTDGVVEGAAGISGHFAPVTLAHHALRAPTPSHCASADAA</sequence>
<reference evidence="2 3" key="1">
    <citation type="submission" date="2020-08" db="EMBL/GenBank/DDBJ databases">
        <title>Genomic Encyclopedia of Type Strains, Phase IV (KMG-IV): sequencing the most valuable type-strain genomes for metagenomic binning, comparative biology and taxonomic classification.</title>
        <authorList>
            <person name="Goeker M."/>
        </authorList>
    </citation>
    <scope>NUCLEOTIDE SEQUENCE [LARGE SCALE GENOMIC DNA]</scope>
    <source>
        <strain evidence="2 3">DSM 102238</strain>
    </source>
</reference>
<feature type="region of interest" description="Disordered" evidence="1">
    <location>
        <begin position="1"/>
        <end position="67"/>
    </location>
</feature>
<feature type="compositionally biased region" description="Polar residues" evidence="1">
    <location>
        <begin position="46"/>
        <end position="60"/>
    </location>
</feature>
<protein>
    <submittedName>
        <fullName evidence="2">Uncharacterized protein</fullName>
    </submittedName>
</protein>
<gene>
    <name evidence="2" type="ORF">GGR04_002945</name>
</gene>
<name>A0A7W6H5T9_9HYPH</name>
<keyword evidence="3" id="KW-1185">Reference proteome</keyword>
<organism evidence="2 3">
    <name type="scientific">Aureimonas pseudogalii</name>
    <dbReference type="NCBI Taxonomy" id="1744844"/>
    <lineage>
        <taxon>Bacteria</taxon>
        <taxon>Pseudomonadati</taxon>
        <taxon>Pseudomonadota</taxon>
        <taxon>Alphaproteobacteria</taxon>
        <taxon>Hyphomicrobiales</taxon>
        <taxon>Aurantimonadaceae</taxon>
        <taxon>Aureimonas</taxon>
    </lineage>
</organism>
<comment type="caution">
    <text evidence="2">The sequence shown here is derived from an EMBL/GenBank/DDBJ whole genome shotgun (WGS) entry which is preliminary data.</text>
</comment>